<gene>
    <name evidence="8" type="ORF">UFOPK3608_00434</name>
</gene>
<keyword evidence="2" id="KW-1003">Cell membrane</keyword>
<organism evidence="8">
    <name type="scientific">freshwater metagenome</name>
    <dbReference type="NCBI Taxonomy" id="449393"/>
    <lineage>
        <taxon>unclassified sequences</taxon>
        <taxon>metagenomes</taxon>
        <taxon>ecological metagenomes</taxon>
    </lineage>
</organism>
<evidence type="ECO:0000313" key="8">
    <source>
        <dbReference type="EMBL" id="CAB4902735.1"/>
    </source>
</evidence>
<feature type="transmembrane region" description="Helical" evidence="6">
    <location>
        <begin position="6"/>
        <end position="24"/>
    </location>
</feature>
<dbReference type="Pfam" id="PF00482">
    <property type="entry name" value="T2SSF"/>
    <property type="match status" value="1"/>
</dbReference>
<dbReference type="AlphaFoldDB" id="A0A6J7GCL2"/>
<keyword evidence="5 6" id="KW-0472">Membrane</keyword>
<reference evidence="8" key="1">
    <citation type="submission" date="2020-05" db="EMBL/GenBank/DDBJ databases">
        <authorList>
            <person name="Chiriac C."/>
            <person name="Salcher M."/>
            <person name="Ghai R."/>
            <person name="Kavagutti S V."/>
        </authorList>
    </citation>
    <scope>NUCLEOTIDE SEQUENCE</scope>
</reference>
<evidence type="ECO:0000256" key="4">
    <source>
        <dbReference type="ARBA" id="ARBA00022989"/>
    </source>
</evidence>
<name>A0A6J7GCL2_9ZZZZ</name>
<dbReference type="InterPro" id="IPR018076">
    <property type="entry name" value="T2SS_GspF_dom"/>
</dbReference>
<feature type="transmembrane region" description="Helical" evidence="6">
    <location>
        <begin position="174"/>
        <end position="197"/>
    </location>
</feature>
<proteinExistence type="predicted"/>
<evidence type="ECO:0000256" key="3">
    <source>
        <dbReference type="ARBA" id="ARBA00022692"/>
    </source>
</evidence>
<evidence type="ECO:0000256" key="5">
    <source>
        <dbReference type="ARBA" id="ARBA00023136"/>
    </source>
</evidence>
<protein>
    <submittedName>
        <fullName evidence="8">Unannotated protein</fullName>
    </submittedName>
</protein>
<evidence type="ECO:0000256" key="2">
    <source>
        <dbReference type="ARBA" id="ARBA00022475"/>
    </source>
</evidence>
<accession>A0A6J7GCL2</accession>
<comment type="subcellular location">
    <subcellularLocation>
        <location evidence="1">Cell membrane</location>
        <topology evidence="1">Multi-pass membrane protein</topology>
    </subcellularLocation>
</comment>
<dbReference type="EMBL" id="CAFBMP010000015">
    <property type="protein sequence ID" value="CAB4902735.1"/>
    <property type="molecule type" value="Genomic_DNA"/>
</dbReference>
<keyword evidence="3 6" id="KW-0812">Transmembrane</keyword>
<sequence>MNRLSLYIFILVAPAAIFSLRIIIIEISNLLSVSDYASKLQWLNNFIRNLTGSQVKQNEINEELVNILQMLSIMISAGESPMMGLRYISQRSFGVIPNLIKQSFAKYESGRNLAQTMDFIAVATSSHQVRRLTNSIQIAIERGTPVLDVLNNQVQALNKQINIALLKKSGKSEIALLIPVVFLILPVSISFAIWPSIYGLNQAGF</sequence>
<evidence type="ECO:0000256" key="6">
    <source>
        <dbReference type="SAM" id="Phobius"/>
    </source>
</evidence>
<feature type="domain" description="Type II secretion system protein GspF" evidence="7">
    <location>
        <begin position="68"/>
        <end position="191"/>
    </location>
</feature>
<keyword evidence="4 6" id="KW-1133">Transmembrane helix</keyword>
<evidence type="ECO:0000256" key="1">
    <source>
        <dbReference type="ARBA" id="ARBA00004651"/>
    </source>
</evidence>
<evidence type="ECO:0000259" key="7">
    <source>
        <dbReference type="Pfam" id="PF00482"/>
    </source>
</evidence>
<dbReference type="GO" id="GO:0005886">
    <property type="term" value="C:plasma membrane"/>
    <property type="evidence" value="ECO:0007669"/>
    <property type="project" value="UniProtKB-SubCell"/>
</dbReference>